<evidence type="ECO:0000313" key="1">
    <source>
        <dbReference type="EMBL" id="VDN49865.1"/>
    </source>
</evidence>
<evidence type="ECO:0000313" key="2">
    <source>
        <dbReference type="Proteomes" id="UP000281553"/>
    </source>
</evidence>
<reference evidence="1 2" key="1">
    <citation type="submission" date="2018-11" db="EMBL/GenBank/DDBJ databases">
        <authorList>
            <consortium name="Pathogen Informatics"/>
        </authorList>
    </citation>
    <scope>NUCLEOTIDE SEQUENCE [LARGE SCALE GENOMIC DNA]</scope>
</reference>
<feature type="non-terminal residue" evidence="1">
    <location>
        <position position="59"/>
    </location>
</feature>
<accession>A0A3P7P4A9</accession>
<name>A0A3P7P4A9_DIBLA</name>
<sequence length="59" mass="6894">MMDNLVDKLIEELQKLVLPSTTVPPPAKLSRADDFDRWESRMQNLHISEFHAEAESLYH</sequence>
<gene>
    <name evidence="1" type="ORF">DILT_LOCUS19917</name>
</gene>
<keyword evidence="2" id="KW-1185">Reference proteome</keyword>
<proteinExistence type="predicted"/>
<protein>
    <submittedName>
        <fullName evidence="1">Uncharacterized protein</fullName>
    </submittedName>
</protein>
<organism evidence="1 2">
    <name type="scientific">Dibothriocephalus latus</name>
    <name type="common">Fish tapeworm</name>
    <name type="synonym">Diphyllobothrium latum</name>
    <dbReference type="NCBI Taxonomy" id="60516"/>
    <lineage>
        <taxon>Eukaryota</taxon>
        <taxon>Metazoa</taxon>
        <taxon>Spiralia</taxon>
        <taxon>Lophotrochozoa</taxon>
        <taxon>Platyhelminthes</taxon>
        <taxon>Cestoda</taxon>
        <taxon>Eucestoda</taxon>
        <taxon>Diphyllobothriidea</taxon>
        <taxon>Diphyllobothriidae</taxon>
        <taxon>Dibothriocephalus</taxon>
    </lineage>
</organism>
<dbReference type="AlphaFoldDB" id="A0A3P7P4A9"/>
<dbReference type="EMBL" id="UYRU01125814">
    <property type="protein sequence ID" value="VDN49865.1"/>
    <property type="molecule type" value="Genomic_DNA"/>
</dbReference>
<dbReference type="OrthoDB" id="6304233at2759"/>
<dbReference type="Proteomes" id="UP000281553">
    <property type="component" value="Unassembled WGS sequence"/>
</dbReference>